<dbReference type="EMBL" id="JABRWJ010000011">
    <property type="protein sequence ID" value="NRF71389.1"/>
    <property type="molecule type" value="Genomic_DNA"/>
</dbReference>
<organism evidence="4 5">
    <name type="scientific">Pseudaquabacterium terrae</name>
    <dbReference type="NCBI Taxonomy" id="2732868"/>
    <lineage>
        <taxon>Bacteria</taxon>
        <taxon>Pseudomonadati</taxon>
        <taxon>Pseudomonadota</taxon>
        <taxon>Betaproteobacteria</taxon>
        <taxon>Burkholderiales</taxon>
        <taxon>Sphaerotilaceae</taxon>
        <taxon>Pseudaquabacterium</taxon>
    </lineage>
</organism>
<sequence length="208" mass="22496">MIRLPYLWLCLAAGVFIALPGMHAVGMPLPWSTAIAALFFLGTALVTRRAYLRPERFDRRAFLLTSLTMMLATYGVAVAGTLAGLWRSTGALLAQAAPALLLGACGMWALLYALLAGRGTQLQRELQRAREQVEAEKASTRRSEHEGRLQLLQAEVTSLTGALTELQPLVDSHDARATPLLHALTRSLRASEAPADGQLPRPGVESSR</sequence>
<feature type="coiled-coil region" evidence="1">
    <location>
        <begin position="119"/>
        <end position="155"/>
    </location>
</feature>
<keyword evidence="5" id="KW-1185">Reference proteome</keyword>
<reference evidence="4 5" key="1">
    <citation type="submission" date="2020-05" db="EMBL/GenBank/DDBJ databases">
        <title>Aquincola sp. isolate from soil.</title>
        <authorList>
            <person name="Han J."/>
            <person name="Kim D.-U."/>
        </authorList>
    </citation>
    <scope>NUCLEOTIDE SEQUENCE [LARGE SCALE GENOMIC DNA]</scope>
    <source>
        <strain evidence="4 5">S2</strain>
    </source>
</reference>
<name>A0ABX2ERS9_9BURK</name>
<keyword evidence="3" id="KW-1133">Transmembrane helix</keyword>
<feature type="transmembrane region" description="Helical" evidence="3">
    <location>
        <begin position="92"/>
        <end position="115"/>
    </location>
</feature>
<gene>
    <name evidence="4" type="ORF">HLB44_30830</name>
</gene>
<feature type="region of interest" description="Disordered" evidence="2">
    <location>
        <begin position="189"/>
        <end position="208"/>
    </location>
</feature>
<keyword evidence="3" id="KW-0472">Membrane</keyword>
<proteinExistence type="predicted"/>
<accession>A0ABX2ERS9</accession>
<dbReference type="Proteomes" id="UP000737171">
    <property type="component" value="Unassembled WGS sequence"/>
</dbReference>
<feature type="transmembrane region" description="Helical" evidence="3">
    <location>
        <begin position="34"/>
        <end position="51"/>
    </location>
</feature>
<evidence type="ECO:0000256" key="3">
    <source>
        <dbReference type="SAM" id="Phobius"/>
    </source>
</evidence>
<evidence type="ECO:0000256" key="2">
    <source>
        <dbReference type="SAM" id="MobiDB-lite"/>
    </source>
</evidence>
<evidence type="ECO:0000256" key="1">
    <source>
        <dbReference type="SAM" id="Coils"/>
    </source>
</evidence>
<protein>
    <submittedName>
        <fullName evidence="4">Uncharacterized protein</fullName>
    </submittedName>
</protein>
<feature type="transmembrane region" description="Helical" evidence="3">
    <location>
        <begin position="63"/>
        <end position="86"/>
    </location>
</feature>
<evidence type="ECO:0000313" key="5">
    <source>
        <dbReference type="Proteomes" id="UP000737171"/>
    </source>
</evidence>
<keyword evidence="1" id="KW-0175">Coiled coil</keyword>
<dbReference type="RefSeq" id="WP_173132431.1">
    <property type="nucleotide sequence ID" value="NZ_JABRWJ010000011.1"/>
</dbReference>
<comment type="caution">
    <text evidence="4">The sequence shown here is derived from an EMBL/GenBank/DDBJ whole genome shotgun (WGS) entry which is preliminary data.</text>
</comment>
<keyword evidence="3" id="KW-0812">Transmembrane</keyword>
<evidence type="ECO:0000313" key="4">
    <source>
        <dbReference type="EMBL" id="NRF71389.1"/>
    </source>
</evidence>